<feature type="signal peptide" evidence="1">
    <location>
        <begin position="1"/>
        <end position="19"/>
    </location>
</feature>
<comment type="caution">
    <text evidence="2">The sequence shown here is derived from an EMBL/GenBank/DDBJ whole genome shotgun (WGS) entry which is preliminary data.</text>
</comment>
<dbReference type="EMBL" id="CAJVQB010021861">
    <property type="protein sequence ID" value="CAG8798168.1"/>
    <property type="molecule type" value="Genomic_DNA"/>
</dbReference>
<evidence type="ECO:0000256" key="1">
    <source>
        <dbReference type="SAM" id="SignalP"/>
    </source>
</evidence>
<dbReference type="Proteomes" id="UP000789901">
    <property type="component" value="Unassembled WGS sequence"/>
</dbReference>
<gene>
    <name evidence="2" type="ORF">GMARGA_LOCUS22545</name>
</gene>
<proteinExistence type="predicted"/>
<evidence type="ECO:0000313" key="3">
    <source>
        <dbReference type="Proteomes" id="UP000789901"/>
    </source>
</evidence>
<keyword evidence="1" id="KW-0732">Signal</keyword>
<feature type="chain" id="PRO_5045430567" evidence="1">
    <location>
        <begin position="20"/>
        <end position="134"/>
    </location>
</feature>
<protein>
    <submittedName>
        <fullName evidence="2">40622_t:CDS:1</fullName>
    </submittedName>
</protein>
<evidence type="ECO:0000313" key="2">
    <source>
        <dbReference type="EMBL" id="CAG8798168.1"/>
    </source>
</evidence>
<name>A0ABN7VTM6_GIGMA</name>
<sequence>MNRNFFIFILLAILPLANANNYETCSTLPLTFSTSAVLNANFDPDPVSNQGYITFNTHHNLSADGFFVTDVTQIEYLYSSDSGQYAATVVHKVRDVGAAVVDQTDNIGFDSGLTPPFQIIVILSESLPYYVHGC</sequence>
<organism evidence="2 3">
    <name type="scientific">Gigaspora margarita</name>
    <dbReference type="NCBI Taxonomy" id="4874"/>
    <lineage>
        <taxon>Eukaryota</taxon>
        <taxon>Fungi</taxon>
        <taxon>Fungi incertae sedis</taxon>
        <taxon>Mucoromycota</taxon>
        <taxon>Glomeromycotina</taxon>
        <taxon>Glomeromycetes</taxon>
        <taxon>Diversisporales</taxon>
        <taxon>Gigasporaceae</taxon>
        <taxon>Gigaspora</taxon>
    </lineage>
</organism>
<accession>A0ABN7VTM6</accession>
<feature type="non-terminal residue" evidence="2">
    <location>
        <position position="134"/>
    </location>
</feature>
<keyword evidence="3" id="KW-1185">Reference proteome</keyword>
<reference evidence="2 3" key="1">
    <citation type="submission" date="2021-06" db="EMBL/GenBank/DDBJ databases">
        <authorList>
            <person name="Kallberg Y."/>
            <person name="Tangrot J."/>
            <person name="Rosling A."/>
        </authorList>
    </citation>
    <scope>NUCLEOTIDE SEQUENCE [LARGE SCALE GENOMIC DNA]</scope>
    <source>
        <strain evidence="2 3">120-4 pot B 10/14</strain>
    </source>
</reference>